<reference evidence="3" key="1">
    <citation type="submission" date="2017-03" db="EMBL/GenBank/DDBJ databases">
        <title>Phytopthora megakarya and P. palmivora, two closely related causual agents of cacao black pod achieved similar genome size and gene model numbers by different mechanisms.</title>
        <authorList>
            <person name="Ali S."/>
            <person name="Shao J."/>
            <person name="Larry D.J."/>
            <person name="Kronmiller B."/>
            <person name="Shen D."/>
            <person name="Strem M.D."/>
            <person name="Melnick R.L."/>
            <person name="Guiltinan M.J."/>
            <person name="Tyler B.M."/>
            <person name="Meinhardt L.W."/>
            <person name="Bailey B.A."/>
        </authorList>
    </citation>
    <scope>NUCLEOTIDE SEQUENCE [LARGE SCALE GENOMIC DNA]</scope>
    <source>
        <strain evidence="3">zdho120</strain>
    </source>
</reference>
<keyword evidence="3" id="KW-1185">Reference proteome</keyword>
<accession>A0A225WEN5</accession>
<dbReference type="PANTHER" id="PTHR11439">
    <property type="entry name" value="GAG-POL-RELATED RETROTRANSPOSON"/>
    <property type="match status" value="1"/>
</dbReference>
<evidence type="ECO:0000259" key="1">
    <source>
        <dbReference type="Pfam" id="PF07727"/>
    </source>
</evidence>
<dbReference type="PANTHER" id="PTHR11439:SF440">
    <property type="entry name" value="INTEGRASE CATALYTIC DOMAIN-CONTAINING PROTEIN"/>
    <property type="match status" value="1"/>
</dbReference>
<evidence type="ECO:0000313" key="2">
    <source>
        <dbReference type="EMBL" id="OWZ16191.1"/>
    </source>
</evidence>
<evidence type="ECO:0000313" key="3">
    <source>
        <dbReference type="Proteomes" id="UP000198211"/>
    </source>
</evidence>
<dbReference type="OrthoDB" id="123721at2759"/>
<feature type="domain" description="Reverse transcriptase Ty1/copia-type" evidence="1">
    <location>
        <begin position="12"/>
        <end position="215"/>
    </location>
</feature>
<dbReference type="Proteomes" id="UP000198211">
    <property type="component" value="Unassembled WGS sequence"/>
</dbReference>
<sequence>MNAELKAHADNGSWTLVPRTPSARKIGCRWVFAKNRDESGRVAPYKARLVAKGFKQNLGVDVFETYSLVANMTSIRVVLSVVVALEYVTELLDADTAFLNRELKERVYMEVPHGIPNDKNMMCRHDKAIYELNQAVSAWHKTIHRVFVMIGFRICGADECVYVKVKEGRYTYICLYVDGMIIAAKASKEIQEMTVALKSAFKMKELGAAKFILGMGPVSTNKMPRWPDVAYIVPQLSFLENPGQQHRQAAIRVLSNMDDRRSVSGTMKMISEAPVVFKSKYQRTVALSSVEAESMALSQSSGSSQVYEDNQSAIALASNAGYNAMTKHVDIKHHFIRENIARDVINVNYVSTKDQLADMLTKGLGTNRLQYRIDASGVVAKNAHH</sequence>
<proteinExistence type="predicted"/>
<protein>
    <submittedName>
        <fullName evidence="2">Polyprotein</fullName>
    </submittedName>
</protein>
<dbReference type="EMBL" id="NBNE01000979">
    <property type="protein sequence ID" value="OWZ16191.1"/>
    <property type="molecule type" value="Genomic_DNA"/>
</dbReference>
<dbReference type="AlphaFoldDB" id="A0A225WEN5"/>
<gene>
    <name evidence="2" type="ORF">PHMEG_00010045</name>
</gene>
<dbReference type="InterPro" id="IPR013103">
    <property type="entry name" value="RVT_2"/>
</dbReference>
<comment type="caution">
    <text evidence="2">The sequence shown here is derived from an EMBL/GenBank/DDBJ whole genome shotgun (WGS) entry which is preliminary data.</text>
</comment>
<organism evidence="2 3">
    <name type="scientific">Phytophthora megakarya</name>
    <dbReference type="NCBI Taxonomy" id="4795"/>
    <lineage>
        <taxon>Eukaryota</taxon>
        <taxon>Sar</taxon>
        <taxon>Stramenopiles</taxon>
        <taxon>Oomycota</taxon>
        <taxon>Peronosporomycetes</taxon>
        <taxon>Peronosporales</taxon>
        <taxon>Peronosporaceae</taxon>
        <taxon>Phytophthora</taxon>
    </lineage>
</organism>
<dbReference type="STRING" id="4795.A0A225WEN5"/>
<dbReference type="Pfam" id="PF07727">
    <property type="entry name" value="RVT_2"/>
    <property type="match status" value="1"/>
</dbReference>
<dbReference type="CDD" id="cd09272">
    <property type="entry name" value="RNase_HI_RT_Ty1"/>
    <property type="match status" value="1"/>
</dbReference>
<name>A0A225WEN5_9STRA</name>